<feature type="transmembrane region" description="Helical" evidence="1">
    <location>
        <begin position="7"/>
        <end position="23"/>
    </location>
</feature>
<evidence type="ECO:0008006" key="6">
    <source>
        <dbReference type="Google" id="ProtNLM"/>
    </source>
</evidence>
<keyword evidence="1" id="KW-1133">Transmembrane helix</keyword>
<dbReference type="KEGG" id="cpat:CLPA_c14640"/>
<protein>
    <recommendedName>
        <fullName evidence="6">TM2 domain-containing protein</fullName>
    </recommendedName>
</protein>
<evidence type="ECO:0000313" key="2">
    <source>
        <dbReference type="EMBL" id="AJA51527.1"/>
    </source>
</evidence>
<dbReference type="Proteomes" id="UP000030905">
    <property type="component" value="Chromosome"/>
</dbReference>
<proteinExistence type="predicted"/>
<feature type="transmembrane region" description="Helical" evidence="1">
    <location>
        <begin position="106"/>
        <end position="125"/>
    </location>
</feature>
<reference evidence="3" key="2">
    <citation type="submission" date="2015-10" db="EMBL/GenBank/DDBJ databases">
        <title>Improved Draft Genome Sequence of Clostridium pasteurianum Strain ATCC 6013 (DSM 525) Using a Hybrid Next-Generation Sequencing Approach.</title>
        <authorList>
            <person name="Pyne M.E."/>
            <person name="Utturkar S.M."/>
            <person name="Brown S.D."/>
            <person name="Moo-Young M."/>
            <person name="Chung D.A."/>
            <person name="Chou P.C."/>
        </authorList>
    </citation>
    <scope>NUCLEOTIDE SEQUENCE</scope>
    <source>
        <strain evidence="3">ATCC 6013</strain>
    </source>
</reference>
<dbReference type="PATRIC" id="fig|1262449.3.peg.3457"/>
<name>A0A0H3J290_CLOPA</name>
<dbReference type="GeneID" id="93073637"/>
<sequence>MEKRSGFITFVVSLIPGAGYMYFGMLKKGLETMVLFFLIPTILSYVGISFIIPVFFIPFWLYTFFNTYQLAHKFDRGEILKDESIFTNSNIGFGLGKDNDNGFFKIIAWALIIVGILAIINKIFVNFQILYVLRSYIAPVLFIIIGLYLLLRRKK</sequence>
<gene>
    <name evidence="2" type="ORF">CLPA_c14640</name>
    <name evidence="3" type="ORF">CP6013_01713</name>
</gene>
<keyword evidence="1" id="KW-0472">Membrane</keyword>
<dbReference type="KEGG" id="cpae:CPAST_c14640"/>
<evidence type="ECO:0000256" key="1">
    <source>
        <dbReference type="SAM" id="Phobius"/>
    </source>
</evidence>
<dbReference type="EMBL" id="JPGY02000001">
    <property type="protein sequence ID" value="KRU12466.1"/>
    <property type="molecule type" value="Genomic_DNA"/>
</dbReference>
<feature type="transmembrane region" description="Helical" evidence="1">
    <location>
        <begin position="35"/>
        <end position="62"/>
    </location>
</feature>
<dbReference type="RefSeq" id="WP_003447348.1">
    <property type="nucleotide sequence ID" value="NZ_ANZB01000014.1"/>
</dbReference>
<keyword evidence="5" id="KW-1185">Reference proteome</keyword>
<accession>A0A0H3J290</accession>
<organism evidence="2 5">
    <name type="scientific">Clostridium pasteurianum DSM 525 = ATCC 6013</name>
    <dbReference type="NCBI Taxonomy" id="1262449"/>
    <lineage>
        <taxon>Bacteria</taxon>
        <taxon>Bacillati</taxon>
        <taxon>Bacillota</taxon>
        <taxon>Clostridia</taxon>
        <taxon>Eubacteriales</taxon>
        <taxon>Clostridiaceae</taxon>
        <taxon>Clostridium</taxon>
    </lineage>
</organism>
<dbReference type="AlphaFoldDB" id="A0A0H3J290"/>
<evidence type="ECO:0000313" key="5">
    <source>
        <dbReference type="Proteomes" id="UP000030905"/>
    </source>
</evidence>
<keyword evidence="1" id="KW-0812">Transmembrane</keyword>
<reference evidence="3 4" key="3">
    <citation type="journal article" name="Genome Announc.">
        <title>Improved Draft Genome Sequence of Clostridium pasteurianum Strain ATCC 6013 (DSM 525) Using a Hybrid Next-Generation Sequencing Approach.</title>
        <authorList>
            <person name="Pyne M.E."/>
            <person name="Utturkar S."/>
            <person name="Brown S.D."/>
            <person name="Moo-Young M."/>
            <person name="Chung D.A."/>
            <person name="Chou C.P."/>
        </authorList>
    </citation>
    <scope>NUCLEOTIDE SEQUENCE [LARGE SCALE GENOMIC DNA]</scope>
    <source>
        <strain evidence="3 4">ATCC 6013</strain>
    </source>
</reference>
<dbReference type="Proteomes" id="UP000028042">
    <property type="component" value="Unassembled WGS sequence"/>
</dbReference>
<evidence type="ECO:0000313" key="4">
    <source>
        <dbReference type="Proteomes" id="UP000028042"/>
    </source>
</evidence>
<dbReference type="eggNOG" id="ENOG5032U83">
    <property type="taxonomic scope" value="Bacteria"/>
</dbReference>
<dbReference type="EMBL" id="CP009268">
    <property type="protein sequence ID" value="AJA51527.1"/>
    <property type="molecule type" value="Genomic_DNA"/>
</dbReference>
<evidence type="ECO:0000313" key="3">
    <source>
        <dbReference type="EMBL" id="KRU12466.1"/>
    </source>
</evidence>
<reference evidence="2 5" key="1">
    <citation type="journal article" date="2015" name="Genome Announc.">
        <title>Complete Genome Sequence of the Nitrogen-Fixing and Solvent-Producing Clostridium pasteurianum DSM 525.</title>
        <authorList>
            <person name="Poehlein A."/>
            <person name="Grosse-Honebrink A."/>
            <person name="Zhang Y."/>
            <person name="Minton N.P."/>
            <person name="Daniel R."/>
        </authorList>
    </citation>
    <scope>NUCLEOTIDE SEQUENCE [LARGE SCALE GENOMIC DNA]</scope>
    <source>
        <strain evidence="2">DSM 525</strain>
        <strain evidence="5">DSM 525 / ATCC 6013</strain>
    </source>
</reference>
<feature type="transmembrane region" description="Helical" evidence="1">
    <location>
        <begin position="131"/>
        <end position="151"/>
    </location>
</feature>